<keyword evidence="4" id="KW-0560">Oxidoreductase</keyword>
<dbReference type="EMBL" id="NEXC01000056">
    <property type="protein sequence ID" value="PSN82708.1"/>
    <property type="molecule type" value="Genomic_DNA"/>
</dbReference>
<dbReference type="InterPro" id="IPR036188">
    <property type="entry name" value="FAD/NAD-bd_sf"/>
</dbReference>
<evidence type="ECO:0000256" key="1">
    <source>
        <dbReference type="ARBA" id="ARBA00001974"/>
    </source>
</evidence>
<dbReference type="SUPFAM" id="SSF51971">
    <property type="entry name" value="Nucleotide-binding domain"/>
    <property type="match status" value="1"/>
</dbReference>
<feature type="transmembrane region" description="Helical" evidence="5">
    <location>
        <begin position="12"/>
        <end position="30"/>
    </location>
</feature>
<evidence type="ECO:0000256" key="4">
    <source>
        <dbReference type="ARBA" id="ARBA00023002"/>
    </source>
</evidence>
<dbReference type="AlphaFoldDB" id="A0A2R6A8Q1"/>
<dbReference type="GO" id="GO:0005737">
    <property type="term" value="C:cytoplasm"/>
    <property type="evidence" value="ECO:0007669"/>
    <property type="project" value="TreeGrafter"/>
</dbReference>
<dbReference type="GO" id="GO:0016491">
    <property type="term" value="F:oxidoreductase activity"/>
    <property type="evidence" value="ECO:0007669"/>
    <property type="project" value="UniProtKB-KW"/>
</dbReference>
<dbReference type="PANTHER" id="PTHR13847">
    <property type="entry name" value="SARCOSINE DEHYDROGENASE-RELATED"/>
    <property type="match status" value="1"/>
</dbReference>
<keyword evidence="5" id="KW-0812">Transmembrane</keyword>
<keyword evidence="3" id="KW-0285">Flavoprotein</keyword>
<comment type="cofactor">
    <cofactor evidence="1">
        <name>FAD</name>
        <dbReference type="ChEBI" id="CHEBI:57692"/>
    </cofactor>
</comment>
<feature type="domain" description="FAD dependent oxidoreductase" evidence="6">
    <location>
        <begin position="13"/>
        <end position="358"/>
    </location>
</feature>
<evidence type="ECO:0000313" key="7">
    <source>
        <dbReference type="EMBL" id="PSN82708.1"/>
    </source>
</evidence>
<evidence type="ECO:0000256" key="5">
    <source>
        <dbReference type="SAM" id="Phobius"/>
    </source>
</evidence>
<evidence type="ECO:0000259" key="6">
    <source>
        <dbReference type="Pfam" id="PF01266"/>
    </source>
</evidence>
<dbReference type="Proteomes" id="UP000240880">
    <property type="component" value="Unassembled WGS sequence"/>
</dbReference>
<keyword evidence="5" id="KW-1133">Transmembrane helix</keyword>
<dbReference type="PANTHER" id="PTHR13847:SF286">
    <property type="entry name" value="D-AMINO ACID DEHYDROGENASE"/>
    <property type="match status" value="1"/>
</dbReference>
<name>A0A2R6A8Q1_9ARCH</name>
<evidence type="ECO:0000256" key="2">
    <source>
        <dbReference type="ARBA" id="ARBA00009410"/>
    </source>
</evidence>
<accession>A0A2R6A8Q1</accession>
<keyword evidence="5" id="KW-0472">Membrane</keyword>
<reference evidence="7 8" key="1">
    <citation type="submission" date="2017-04" db="EMBL/GenBank/DDBJ databases">
        <title>Novel microbial lineages endemic to geothermal iron-oxide mats fill important gaps in the evolutionary history of Archaea.</title>
        <authorList>
            <person name="Jay Z.J."/>
            <person name="Beam J.P."/>
            <person name="Dlakic M."/>
            <person name="Rusch D.B."/>
            <person name="Kozubal M.A."/>
            <person name="Inskeep W.P."/>
        </authorList>
    </citation>
    <scope>NUCLEOTIDE SEQUENCE [LARGE SCALE GENOMIC DNA]</scope>
    <source>
        <strain evidence="7">OSP_D</strain>
    </source>
</reference>
<evidence type="ECO:0000256" key="3">
    <source>
        <dbReference type="ARBA" id="ARBA00022630"/>
    </source>
</evidence>
<gene>
    <name evidence="7" type="ORF">B9Q01_07210</name>
</gene>
<protein>
    <recommendedName>
        <fullName evidence="6">FAD dependent oxidoreductase domain-containing protein</fullName>
    </recommendedName>
</protein>
<dbReference type="Pfam" id="PF01266">
    <property type="entry name" value="DAO"/>
    <property type="match status" value="1"/>
</dbReference>
<comment type="similarity">
    <text evidence="2">Belongs to the DadA oxidoreductase family.</text>
</comment>
<comment type="caution">
    <text evidence="7">The sequence shown here is derived from an EMBL/GenBank/DDBJ whole genome shotgun (WGS) entry which is preliminary data.</text>
</comment>
<evidence type="ECO:0000313" key="8">
    <source>
        <dbReference type="Proteomes" id="UP000240880"/>
    </source>
</evidence>
<dbReference type="Gene3D" id="3.30.9.10">
    <property type="entry name" value="D-Amino Acid Oxidase, subunit A, domain 2"/>
    <property type="match status" value="1"/>
</dbReference>
<proteinExistence type="inferred from homology"/>
<dbReference type="InterPro" id="IPR006076">
    <property type="entry name" value="FAD-dep_OxRdtase"/>
</dbReference>
<sequence length="382" mass="42153">MPLAHFSSKLKQIVVLGGGVAGLFTAYYLAKEGASVMLVEKEELGAGSVHAAGLIEPQTVYQINTISYLRDALQFAKRGVLTIKSVDGNWALCYLRALASPKSEDPSLFEMLRSMSQFSLCEYRRLAQEDREWSYQEKGLLELYEEKNSFEEALSEHKKRGTQYEVVEKEGYAGGIFFKEVGSVCTELFVQRMAKELSNVEILKAKAERVELDGSIQVSGRTLKPEVVVAAMGVECRKLGVPVTAVKGVGHRVSSPKKLDTPVIVYERSLALVSFDDWTKITSGLGFDFSPTSEDSQLDYAKGFLGELKLIDSKVGFRPCSPDGLPIIGRKQNVVVVTGGFRLGWSLAPAMGRYAADLALGRVKEYPYISRYVKGTHSAYLK</sequence>
<organism evidence="7 8">
    <name type="scientific">Candidatus Marsarchaeota G1 archaeon OSP_D</name>
    <dbReference type="NCBI Taxonomy" id="1978155"/>
    <lineage>
        <taxon>Archaea</taxon>
        <taxon>Candidatus Marsarchaeota</taxon>
        <taxon>Candidatus Marsarchaeota group 1</taxon>
    </lineage>
</organism>
<dbReference type="Gene3D" id="3.50.50.60">
    <property type="entry name" value="FAD/NAD(P)-binding domain"/>
    <property type="match status" value="1"/>
</dbReference>